<dbReference type="Proteomes" id="UP000659124">
    <property type="component" value="Unassembled WGS sequence"/>
</dbReference>
<comment type="caution">
    <text evidence="2">The sequence shown here is derived from an EMBL/GenBank/DDBJ whole genome shotgun (WGS) entry which is preliminary data.</text>
</comment>
<organism evidence="2 3">
    <name type="scientific">Chitinophaga qingshengii</name>
    <dbReference type="NCBI Taxonomy" id="1569794"/>
    <lineage>
        <taxon>Bacteria</taxon>
        <taxon>Pseudomonadati</taxon>
        <taxon>Bacteroidota</taxon>
        <taxon>Chitinophagia</taxon>
        <taxon>Chitinophagales</taxon>
        <taxon>Chitinophagaceae</taxon>
        <taxon>Chitinophaga</taxon>
    </lineage>
</organism>
<feature type="transmembrane region" description="Helical" evidence="1">
    <location>
        <begin position="106"/>
        <end position="130"/>
    </location>
</feature>
<evidence type="ECO:0000256" key="1">
    <source>
        <dbReference type="SAM" id="Phobius"/>
    </source>
</evidence>
<proteinExistence type="predicted"/>
<evidence type="ECO:0008006" key="4">
    <source>
        <dbReference type="Google" id="ProtNLM"/>
    </source>
</evidence>
<protein>
    <recommendedName>
        <fullName evidence="4">DUF3592 domain-containing protein</fullName>
    </recommendedName>
</protein>
<keyword evidence="1" id="KW-0812">Transmembrane</keyword>
<accession>A0ABR7TUS9</accession>
<keyword evidence="1" id="KW-1133">Transmembrane helix</keyword>
<evidence type="ECO:0000313" key="3">
    <source>
        <dbReference type="Proteomes" id="UP000659124"/>
    </source>
</evidence>
<sequence>MIICLIFIIVGGLLLASSSAMLRNGLAFVRQGERAVGTIVELVEERDEDGTFYFPVFDIPDSRYQTITYKHTVGSSRARWQMGDTAMFIFEPGKPDTVKLLSYRGIFGWPLLLLAVAVDLLVVGAGYFLYQGYFGF</sequence>
<keyword evidence="1" id="KW-0472">Membrane</keyword>
<evidence type="ECO:0000313" key="2">
    <source>
        <dbReference type="EMBL" id="MBC9932724.1"/>
    </source>
</evidence>
<keyword evidence="3" id="KW-1185">Reference proteome</keyword>
<reference evidence="2 3" key="1">
    <citation type="submission" date="2020-09" db="EMBL/GenBank/DDBJ databases">
        <title>Genome sequences of type strains of Chitinophaga qingshengii and Chitinophaga varians.</title>
        <authorList>
            <person name="Kittiwongwattana C."/>
        </authorList>
    </citation>
    <scope>NUCLEOTIDE SEQUENCE [LARGE SCALE GENOMIC DNA]</scope>
    <source>
        <strain evidence="2 3">JCM 30026</strain>
    </source>
</reference>
<gene>
    <name evidence="2" type="ORF">ICL07_20220</name>
</gene>
<dbReference type="RefSeq" id="WP_188089862.1">
    <property type="nucleotide sequence ID" value="NZ_JACVFC010000003.1"/>
</dbReference>
<dbReference type="EMBL" id="JACVFC010000003">
    <property type="protein sequence ID" value="MBC9932724.1"/>
    <property type="molecule type" value="Genomic_DNA"/>
</dbReference>
<name>A0ABR7TUS9_9BACT</name>